<dbReference type="InterPro" id="IPR002676">
    <property type="entry name" value="RimM_N"/>
</dbReference>
<dbReference type="EMBL" id="BEXB01000001">
    <property type="protein sequence ID" value="GAY74507.1"/>
    <property type="molecule type" value="Genomic_DNA"/>
</dbReference>
<reference evidence="2 3" key="1">
    <citation type="submission" date="2017-11" db="EMBL/GenBank/DDBJ databases">
        <title>Draft Genome Sequence of Sporolactobacillus inulinus NBRC 111894 Isolated from Koso, a Japanese Sugar-Vegetable Fermented Beverage.</title>
        <authorList>
            <person name="Chiou T.Y."/>
            <person name="Oshima K."/>
            <person name="Suda W."/>
            <person name="Hattori M."/>
            <person name="Takahashi T."/>
        </authorList>
    </citation>
    <scope>NUCLEOTIDE SEQUENCE [LARGE SCALE GENOMIC DNA]</scope>
    <source>
        <strain evidence="2 3">NBRC111894</strain>
    </source>
</reference>
<name>A0A4Y1Z650_9BACL</name>
<evidence type="ECO:0000259" key="1">
    <source>
        <dbReference type="Pfam" id="PF01782"/>
    </source>
</evidence>
<proteinExistence type="predicted"/>
<dbReference type="InterPro" id="IPR036976">
    <property type="entry name" value="RimM_N_sf"/>
</dbReference>
<dbReference type="AlphaFoldDB" id="A0A4Y1Z650"/>
<accession>A0A4Y1Z650</accession>
<dbReference type="Gene3D" id="2.40.30.60">
    <property type="entry name" value="RimM"/>
    <property type="match status" value="1"/>
</dbReference>
<evidence type="ECO:0000313" key="2">
    <source>
        <dbReference type="EMBL" id="GAY74507.1"/>
    </source>
</evidence>
<organism evidence="2 3">
    <name type="scientific">Sporolactobacillus inulinus</name>
    <dbReference type="NCBI Taxonomy" id="2078"/>
    <lineage>
        <taxon>Bacteria</taxon>
        <taxon>Bacillati</taxon>
        <taxon>Bacillota</taxon>
        <taxon>Bacilli</taxon>
        <taxon>Bacillales</taxon>
        <taxon>Sporolactobacillaceae</taxon>
        <taxon>Sporolactobacillus</taxon>
    </lineage>
</organism>
<dbReference type="SUPFAM" id="SSF50447">
    <property type="entry name" value="Translation proteins"/>
    <property type="match status" value="1"/>
</dbReference>
<dbReference type="Proteomes" id="UP000319716">
    <property type="component" value="Unassembled WGS sequence"/>
</dbReference>
<dbReference type="InterPro" id="IPR009000">
    <property type="entry name" value="Transl_B-barrel_sf"/>
</dbReference>
<gene>
    <name evidence="2" type="ORF">NBRC111894_61</name>
</gene>
<feature type="domain" description="RimM N-terminal" evidence="1">
    <location>
        <begin position="8"/>
        <end position="35"/>
    </location>
</feature>
<dbReference type="GO" id="GO:0006364">
    <property type="term" value="P:rRNA processing"/>
    <property type="evidence" value="ECO:0007669"/>
    <property type="project" value="InterPro"/>
</dbReference>
<sequence>MADQWLYVGKIVNTQGIRGEVRVISATDLRTNAMQKVLRSMYAIRKTVIISR</sequence>
<dbReference type="Pfam" id="PF01782">
    <property type="entry name" value="RimM"/>
    <property type="match status" value="1"/>
</dbReference>
<evidence type="ECO:0000313" key="3">
    <source>
        <dbReference type="Proteomes" id="UP000319716"/>
    </source>
</evidence>
<protein>
    <submittedName>
        <fullName evidence="2">16S rRNA processing protein RimM</fullName>
    </submittedName>
</protein>
<comment type="caution">
    <text evidence="2">The sequence shown here is derived from an EMBL/GenBank/DDBJ whole genome shotgun (WGS) entry which is preliminary data.</text>
</comment>